<name>A0ABD0NUJ7_CIRMR</name>
<protein>
    <submittedName>
        <fullName evidence="2">Uncharacterized protein</fullName>
    </submittedName>
</protein>
<gene>
    <name evidence="2" type="ORF">M9458_037333</name>
</gene>
<evidence type="ECO:0000256" key="1">
    <source>
        <dbReference type="SAM" id="MobiDB-lite"/>
    </source>
</evidence>
<accession>A0ABD0NUJ7</accession>
<feature type="non-terminal residue" evidence="2">
    <location>
        <position position="121"/>
    </location>
</feature>
<reference evidence="2 3" key="1">
    <citation type="submission" date="2024-05" db="EMBL/GenBank/DDBJ databases">
        <title>Genome sequencing and assembly of Indian major carp, Cirrhinus mrigala (Hamilton, 1822).</title>
        <authorList>
            <person name="Mohindra V."/>
            <person name="Chowdhury L.M."/>
            <person name="Lal K."/>
            <person name="Jena J.K."/>
        </authorList>
    </citation>
    <scope>NUCLEOTIDE SEQUENCE [LARGE SCALE GENOMIC DNA]</scope>
    <source>
        <strain evidence="2">CM1030</strain>
        <tissue evidence="2">Blood</tissue>
    </source>
</reference>
<dbReference type="Proteomes" id="UP001529510">
    <property type="component" value="Unassembled WGS sequence"/>
</dbReference>
<evidence type="ECO:0000313" key="2">
    <source>
        <dbReference type="EMBL" id="KAL0165489.1"/>
    </source>
</evidence>
<evidence type="ECO:0000313" key="3">
    <source>
        <dbReference type="Proteomes" id="UP001529510"/>
    </source>
</evidence>
<keyword evidence="3" id="KW-1185">Reference proteome</keyword>
<proteinExistence type="predicted"/>
<sequence>MLRKFSSEGALLELDFLPWGERDGLSILSLHPRCKLKRDHSISVENLVDLEKDSGLLKATSLNESFKAAKGSFESVGKCEGQPHSPSSTLKSGHMPVSPRPPHYHRQQARAKLTAAKLHLK</sequence>
<dbReference type="EMBL" id="JAMKFB020000019">
    <property type="protein sequence ID" value="KAL0165489.1"/>
    <property type="molecule type" value="Genomic_DNA"/>
</dbReference>
<comment type="caution">
    <text evidence="2">The sequence shown here is derived from an EMBL/GenBank/DDBJ whole genome shotgun (WGS) entry which is preliminary data.</text>
</comment>
<feature type="region of interest" description="Disordered" evidence="1">
    <location>
        <begin position="73"/>
        <end position="121"/>
    </location>
</feature>
<dbReference type="AlphaFoldDB" id="A0ABD0NUJ7"/>
<organism evidence="2 3">
    <name type="scientific">Cirrhinus mrigala</name>
    <name type="common">Mrigala</name>
    <dbReference type="NCBI Taxonomy" id="683832"/>
    <lineage>
        <taxon>Eukaryota</taxon>
        <taxon>Metazoa</taxon>
        <taxon>Chordata</taxon>
        <taxon>Craniata</taxon>
        <taxon>Vertebrata</taxon>
        <taxon>Euteleostomi</taxon>
        <taxon>Actinopterygii</taxon>
        <taxon>Neopterygii</taxon>
        <taxon>Teleostei</taxon>
        <taxon>Ostariophysi</taxon>
        <taxon>Cypriniformes</taxon>
        <taxon>Cyprinidae</taxon>
        <taxon>Labeoninae</taxon>
        <taxon>Labeonini</taxon>
        <taxon>Cirrhinus</taxon>
    </lineage>
</organism>